<reference evidence="1 2" key="1">
    <citation type="submission" date="2015-06" db="EMBL/GenBank/DDBJ databases">
        <authorList>
            <person name="Zeng Y."/>
            <person name="Huang Y."/>
        </authorList>
    </citation>
    <scope>NUCLEOTIDE SEQUENCE [LARGE SCALE GENOMIC DNA]</scope>
    <source>
        <strain evidence="1 2">PQ-2</strain>
    </source>
</reference>
<gene>
    <name evidence="1" type="ORF">AB433_14320</name>
</gene>
<dbReference type="KEGG" id="cna:AB433_14320"/>
<accession>A0A0G3XH58</accession>
<dbReference type="STRING" id="1348774.AB433_14320"/>
<evidence type="ECO:0000313" key="1">
    <source>
        <dbReference type="EMBL" id="AKM10875.1"/>
    </source>
</evidence>
<protein>
    <recommendedName>
        <fullName evidence="3">PilZ domain-containing protein</fullName>
    </recommendedName>
</protein>
<dbReference type="PATRIC" id="fig|1348774.3.peg.3010"/>
<organism evidence="1 2">
    <name type="scientific">Croceicoccus naphthovorans</name>
    <dbReference type="NCBI Taxonomy" id="1348774"/>
    <lineage>
        <taxon>Bacteria</taxon>
        <taxon>Pseudomonadati</taxon>
        <taxon>Pseudomonadota</taxon>
        <taxon>Alphaproteobacteria</taxon>
        <taxon>Sphingomonadales</taxon>
        <taxon>Erythrobacteraceae</taxon>
        <taxon>Croceicoccus</taxon>
    </lineage>
</organism>
<sequence>MNFFCNCENRGQVRTKDISGAPRDIVGGNTAVAYKRLSPLDGRSQERWRGMAFGQIQSGPYVGRVVSVVEFSETGCRIRDHGMKCEVGAVFHMTLEDVGPMIIGVRWCNGAFIGIEFRHPLSRIVLDHLHQTIAQPLQQRMTQMMANRPSQNASDKPA</sequence>
<evidence type="ECO:0000313" key="2">
    <source>
        <dbReference type="Proteomes" id="UP000035287"/>
    </source>
</evidence>
<dbReference type="EMBL" id="CP011770">
    <property type="protein sequence ID" value="AKM10875.1"/>
    <property type="molecule type" value="Genomic_DNA"/>
</dbReference>
<dbReference type="Proteomes" id="UP000035287">
    <property type="component" value="Chromosome"/>
</dbReference>
<keyword evidence="2" id="KW-1185">Reference proteome</keyword>
<evidence type="ECO:0008006" key="3">
    <source>
        <dbReference type="Google" id="ProtNLM"/>
    </source>
</evidence>
<proteinExistence type="predicted"/>
<dbReference type="AlphaFoldDB" id="A0A0G3XH58"/>
<name>A0A0G3XH58_9SPHN</name>